<proteinExistence type="predicted"/>
<comment type="caution">
    <text evidence="1">The sequence shown here is derived from an EMBL/GenBank/DDBJ whole genome shotgun (WGS) entry which is preliminary data.</text>
</comment>
<dbReference type="EMBL" id="MARB01000017">
    <property type="protein sequence ID" value="ODJ86779.1"/>
    <property type="molecule type" value="Genomic_DNA"/>
</dbReference>
<dbReference type="AlphaFoldDB" id="A0A7Z0VKD8"/>
<accession>A0A7Z0VKD8</accession>
<keyword evidence="2" id="KW-1185">Reference proteome</keyword>
<dbReference type="Proteomes" id="UP000094769">
    <property type="component" value="Unassembled WGS sequence"/>
</dbReference>
<evidence type="ECO:0000313" key="2">
    <source>
        <dbReference type="Proteomes" id="UP000094769"/>
    </source>
</evidence>
<name>A0A7Z0VKD8_9GAMM</name>
<organism evidence="1 2">
    <name type="scientific">Candidatus Thiodiazotropha endolucinida</name>
    <dbReference type="NCBI Taxonomy" id="1655433"/>
    <lineage>
        <taxon>Bacteria</taxon>
        <taxon>Pseudomonadati</taxon>
        <taxon>Pseudomonadota</taxon>
        <taxon>Gammaproteobacteria</taxon>
        <taxon>Chromatiales</taxon>
        <taxon>Sedimenticolaceae</taxon>
        <taxon>Candidatus Thiodiazotropha</taxon>
    </lineage>
</organism>
<gene>
    <name evidence="1" type="ORF">CODIS_29220</name>
</gene>
<protein>
    <submittedName>
        <fullName evidence="1">Uncharacterized protein</fullName>
    </submittedName>
</protein>
<evidence type="ECO:0000313" key="1">
    <source>
        <dbReference type="EMBL" id="ODJ86779.1"/>
    </source>
</evidence>
<sequence length="106" mass="12220">MTVDRRIGISAIPSDPKSYLNEQQQLGLIHLREYGWTTFCVRRLSGDSATTILRNKHNKVLGILHEDGTLRIANQLKVRDCRYEENTDIESMLDSIKQQVKKPPQQ</sequence>
<reference evidence="1 2" key="1">
    <citation type="submission" date="2016-06" db="EMBL/GenBank/DDBJ databases">
        <title>Genome sequence of endosymbiont of Candidatus Endolucinida thiodiazotropha.</title>
        <authorList>
            <person name="Poehlein A."/>
            <person name="Koenig S."/>
            <person name="Heiden S.E."/>
            <person name="Thuermer A."/>
            <person name="Voget S."/>
            <person name="Daniel R."/>
            <person name="Markert S."/>
            <person name="Gros O."/>
            <person name="Schweder T."/>
        </authorList>
    </citation>
    <scope>NUCLEOTIDE SEQUENCE [LARGE SCALE GENOMIC DNA]</scope>
    <source>
        <strain evidence="1 2">COS</strain>
    </source>
</reference>